<proteinExistence type="predicted"/>
<organism evidence="2 3">
    <name type="scientific">Actinomycetospora termitidis</name>
    <dbReference type="NCBI Taxonomy" id="3053470"/>
    <lineage>
        <taxon>Bacteria</taxon>
        <taxon>Bacillati</taxon>
        <taxon>Actinomycetota</taxon>
        <taxon>Actinomycetes</taxon>
        <taxon>Pseudonocardiales</taxon>
        <taxon>Pseudonocardiaceae</taxon>
        <taxon>Actinomycetospora</taxon>
    </lineage>
</organism>
<dbReference type="RefSeq" id="WP_286052656.1">
    <property type="nucleotide sequence ID" value="NZ_JASVWF010000002.1"/>
</dbReference>
<keyword evidence="1" id="KW-0812">Transmembrane</keyword>
<dbReference type="Proteomes" id="UP001231924">
    <property type="component" value="Unassembled WGS sequence"/>
</dbReference>
<evidence type="ECO:0000313" key="3">
    <source>
        <dbReference type="Proteomes" id="UP001231924"/>
    </source>
</evidence>
<accession>A0ABT7M6T6</accession>
<evidence type="ECO:0000313" key="2">
    <source>
        <dbReference type="EMBL" id="MDL5156384.1"/>
    </source>
</evidence>
<evidence type="ECO:0000256" key="1">
    <source>
        <dbReference type="SAM" id="Phobius"/>
    </source>
</evidence>
<keyword evidence="3" id="KW-1185">Reference proteome</keyword>
<sequence>MILELVGWVVLRERVWPPFLVLIGFSIFGFWWLFAMPTYCDHMTNSGRACIRPVHGKFRGCSYHARAKRDAVFSLFSLTNPGRNLRLVWQGRDSPSGTNPSKPAHQATRRDAYDGIMLAATVGSFLTGTAGAVFGGLALL</sequence>
<feature type="transmembrane region" description="Helical" evidence="1">
    <location>
        <begin position="116"/>
        <end position="139"/>
    </location>
</feature>
<keyword evidence="1" id="KW-1133">Transmembrane helix</keyword>
<keyword evidence="1" id="KW-0472">Membrane</keyword>
<feature type="transmembrane region" description="Helical" evidence="1">
    <location>
        <begin position="15"/>
        <end position="34"/>
    </location>
</feature>
<dbReference type="EMBL" id="JASVWF010000002">
    <property type="protein sequence ID" value="MDL5156384.1"/>
    <property type="molecule type" value="Genomic_DNA"/>
</dbReference>
<name>A0ABT7M6T6_9PSEU</name>
<comment type="caution">
    <text evidence="2">The sequence shown here is derived from an EMBL/GenBank/DDBJ whole genome shotgun (WGS) entry which is preliminary data.</text>
</comment>
<protein>
    <submittedName>
        <fullName evidence="2">Uncharacterized protein</fullName>
    </submittedName>
</protein>
<gene>
    <name evidence="2" type="ORF">QRT03_10475</name>
</gene>
<reference evidence="2 3" key="1">
    <citation type="submission" date="2023-06" db="EMBL/GenBank/DDBJ databases">
        <title>Actinomycetospora Odt1-22.</title>
        <authorList>
            <person name="Supong K."/>
        </authorList>
    </citation>
    <scope>NUCLEOTIDE SEQUENCE [LARGE SCALE GENOMIC DNA]</scope>
    <source>
        <strain evidence="2 3">Odt1-22</strain>
    </source>
</reference>